<comment type="caution">
    <text evidence="2">The sequence shown here is derived from an EMBL/GenBank/DDBJ whole genome shotgun (WGS) entry which is preliminary data.</text>
</comment>
<dbReference type="Proteomes" id="UP000283269">
    <property type="component" value="Unassembled WGS sequence"/>
</dbReference>
<dbReference type="AlphaFoldDB" id="A0A409XW43"/>
<dbReference type="EMBL" id="NHYD01000174">
    <property type="protein sequence ID" value="PPQ94978.1"/>
    <property type="molecule type" value="Genomic_DNA"/>
</dbReference>
<reference evidence="2 3" key="1">
    <citation type="journal article" date="2018" name="Evol. Lett.">
        <title>Horizontal gene cluster transfer increased hallucinogenic mushroom diversity.</title>
        <authorList>
            <person name="Reynolds H.T."/>
            <person name="Vijayakumar V."/>
            <person name="Gluck-Thaler E."/>
            <person name="Korotkin H.B."/>
            <person name="Matheny P.B."/>
            <person name="Slot J.C."/>
        </authorList>
    </citation>
    <scope>NUCLEOTIDE SEQUENCE [LARGE SCALE GENOMIC DNA]</scope>
    <source>
        <strain evidence="2 3">2631</strain>
    </source>
</reference>
<protein>
    <submittedName>
        <fullName evidence="2">Uncharacterized protein</fullName>
    </submittedName>
</protein>
<feature type="region of interest" description="Disordered" evidence="1">
    <location>
        <begin position="88"/>
        <end position="130"/>
    </location>
</feature>
<feature type="region of interest" description="Disordered" evidence="1">
    <location>
        <begin position="142"/>
        <end position="162"/>
    </location>
</feature>
<sequence>MPVGTPVNFPDVPDFGGDDNFAPEPKIAPNDPNVIPQPQLVPNNVPATPQPPVALPPPDNTQIIPILPEHVQQHTAPVQALVCTPHVSRLPKSTIEPSRHSTRAPKPPSEWWKVAPAPSSAADNDKSNLCLDDDMDKVQFAGAASTSDPHNYKQAMKSDDSD</sequence>
<keyword evidence="3" id="KW-1185">Reference proteome</keyword>
<accession>A0A409XW43</accession>
<organism evidence="2 3">
    <name type="scientific">Psilocybe cyanescens</name>
    <dbReference type="NCBI Taxonomy" id="93625"/>
    <lineage>
        <taxon>Eukaryota</taxon>
        <taxon>Fungi</taxon>
        <taxon>Dikarya</taxon>
        <taxon>Basidiomycota</taxon>
        <taxon>Agaricomycotina</taxon>
        <taxon>Agaricomycetes</taxon>
        <taxon>Agaricomycetidae</taxon>
        <taxon>Agaricales</taxon>
        <taxon>Agaricineae</taxon>
        <taxon>Strophariaceae</taxon>
        <taxon>Psilocybe</taxon>
    </lineage>
</organism>
<evidence type="ECO:0000313" key="3">
    <source>
        <dbReference type="Proteomes" id="UP000283269"/>
    </source>
</evidence>
<gene>
    <name evidence="2" type="ORF">CVT25_005383</name>
</gene>
<name>A0A409XW43_PSICY</name>
<evidence type="ECO:0000256" key="1">
    <source>
        <dbReference type="SAM" id="MobiDB-lite"/>
    </source>
</evidence>
<proteinExistence type="predicted"/>
<feature type="region of interest" description="Disordered" evidence="1">
    <location>
        <begin position="1"/>
        <end position="61"/>
    </location>
</feature>
<evidence type="ECO:0000313" key="2">
    <source>
        <dbReference type="EMBL" id="PPQ94978.1"/>
    </source>
</evidence>
<feature type="compositionally biased region" description="Pro residues" evidence="1">
    <location>
        <begin position="48"/>
        <end position="59"/>
    </location>
</feature>
<dbReference type="InParanoid" id="A0A409XW43"/>